<name>A0A6G1KQX1_9PLEO</name>
<dbReference type="Gene3D" id="3.60.15.10">
    <property type="entry name" value="Ribonuclease Z/Hydroxyacylglutathione hydrolase-like"/>
    <property type="match status" value="2"/>
</dbReference>
<keyword evidence="8" id="KW-0255">Endonuclease</keyword>
<dbReference type="EMBL" id="MU005764">
    <property type="protein sequence ID" value="KAF2714872.1"/>
    <property type="molecule type" value="Genomic_DNA"/>
</dbReference>
<comment type="similarity">
    <text evidence="3">Belongs to the RNase Z family.</text>
</comment>
<feature type="region of interest" description="Disordered" evidence="11">
    <location>
        <begin position="87"/>
        <end position="122"/>
    </location>
</feature>
<evidence type="ECO:0000256" key="6">
    <source>
        <dbReference type="ARBA" id="ARBA00022722"/>
    </source>
</evidence>
<feature type="domain" description="tRNase Z endonuclease" evidence="12">
    <location>
        <begin position="7"/>
        <end position="68"/>
    </location>
</feature>
<feature type="compositionally biased region" description="Basic and acidic residues" evidence="11">
    <location>
        <begin position="87"/>
        <end position="100"/>
    </location>
</feature>
<evidence type="ECO:0000313" key="13">
    <source>
        <dbReference type="EMBL" id="KAF2714872.1"/>
    </source>
</evidence>
<keyword evidence="9" id="KW-0378">Hydrolase</keyword>
<reference evidence="13" key="1">
    <citation type="journal article" date="2020" name="Stud. Mycol.">
        <title>101 Dothideomycetes genomes: a test case for predicting lifestyles and emergence of pathogens.</title>
        <authorList>
            <person name="Haridas S."/>
            <person name="Albert R."/>
            <person name="Binder M."/>
            <person name="Bloem J."/>
            <person name="Labutti K."/>
            <person name="Salamov A."/>
            <person name="Andreopoulos B."/>
            <person name="Baker S."/>
            <person name="Barry K."/>
            <person name="Bills G."/>
            <person name="Bluhm B."/>
            <person name="Cannon C."/>
            <person name="Castanera R."/>
            <person name="Culley D."/>
            <person name="Daum C."/>
            <person name="Ezra D."/>
            <person name="Gonzalez J."/>
            <person name="Henrissat B."/>
            <person name="Kuo A."/>
            <person name="Liang C."/>
            <person name="Lipzen A."/>
            <person name="Lutzoni F."/>
            <person name="Magnuson J."/>
            <person name="Mondo S."/>
            <person name="Nolan M."/>
            <person name="Ohm R."/>
            <person name="Pangilinan J."/>
            <person name="Park H.-J."/>
            <person name="Ramirez L."/>
            <person name="Alfaro M."/>
            <person name="Sun H."/>
            <person name="Tritt A."/>
            <person name="Yoshinaga Y."/>
            <person name="Zwiers L.-H."/>
            <person name="Turgeon B."/>
            <person name="Goodwin S."/>
            <person name="Spatafora J."/>
            <person name="Crous P."/>
            <person name="Grigoriev I."/>
        </authorList>
    </citation>
    <scope>NUCLEOTIDE SEQUENCE</scope>
    <source>
        <strain evidence="13">CBS 279.74</strain>
    </source>
</reference>
<dbReference type="InterPro" id="IPR036866">
    <property type="entry name" value="RibonucZ/Hydroxyglut_hydro"/>
</dbReference>
<evidence type="ECO:0000256" key="9">
    <source>
        <dbReference type="ARBA" id="ARBA00022801"/>
    </source>
</evidence>
<protein>
    <recommendedName>
        <fullName evidence="4">ribonuclease Z</fullName>
        <ecNumber evidence="4">3.1.26.11</ecNumber>
    </recommendedName>
</protein>
<keyword evidence="10" id="KW-0862">Zinc</keyword>
<evidence type="ECO:0000259" key="12">
    <source>
        <dbReference type="Pfam" id="PF13691"/>
    </source>
</evidence>
<dbReference type="InterPro" id="IPR047151">
    <property type="entry name" value="RNZ2-like"/>
</dbReference>
<dbReference type="AlphaFoldDB" id="A0A6G1KQX1"/>
<dbReference type="PANTHER" id="PTHR12553:SF49">
    <property type="entry name" value="ZINC PHOSPHODIESTERASE ELAC PROTEIN 2"/>
    <property type="match status" value="1"/>
</dbReference>
<dbReference type="Proteomes" id="UP000799428">
    <property type="component" value="Unassembled WGS sequence"/>
</dbReference>
<gene>
    <name evidence="13" type="ORF">K504DRAFT_12673</name>
</gene>
<sequence>MTANLHIITTPTADTPGTILILHTVSRSYVFGNHGEGTQRAITHMGQRLTRVQDFFMTGRTEWNNIGGLPGMVLTLADSTTTRYENAKAEFERKQSDTKKKSNTRTNVEPERPRLNIHGPPNIKHMLGTCRRFIFRKSVPVHATEYKDVAPKRSEAGHILPSWQDSNIQVWSLPVAPSNVSEHVQLQHRLDQKRSAYDMHFNDFDEHQAPDSESLEDRELRYDRIRTALVKHMFDSNWSMDTLQERHISEIELPAPALFVRNPDSNKLEPYHGPLPGGDQPLPDVKVLTRTPWPGALITALPPSLPASESLSYIVRTHGARGKFDVERAKKLGVKPGPNFSRLTAGHSVQSMQNETITPEMVMGPDRPGQGFAILDVPTLGHLEALILREELKSDHIMMGIQACIWLLGPGISGHPKLQTFMNTLNHVEHVVSSVDDCPNRLAMDSVAAQTIRLGQIDVHRYHTPFHDNCTLPQVGLQGRISRKEGPLNNAVVAERGMVFRLMPSYALSKEAITPLLSIPEIKATTPQDIIDLGNAARKDVENHKTALEAWKRLIARPDTEITTLGTGSATPSKYRNVSSTLLRVPGVGNYLFDCGENTIGQLRRVFAPGELIDILLNLRMIWISHLHADHHLGTTSVIKAWYNVKHNGVPANTPPSMPSISTCAPIYGLSVISHGAMLKWLKEYSFIEDFGYSRILPLQVDPVIGGRESGSTLMLSPNPNLKGYESEYTLKREDYQTVLGLSDIQACKVSHCNGAMAVSITFPESSADASTNGTSGPLKVSYSGDCRPSHNFTKIGRGSTLLIHEATFDDELWADAMAKKHSTTSEALSIAARMNAKAVVLTHFSQRYQKLPVLQPAAEDEEHLPAATATEEALEGEEIEEEEDAEDPTMSNMDVTPMNAGGAAVPFTKAHWHEPGERVVKVRSPNMKVAVAFDYMRVKLGDVAQLQYFHPALSKLLADEALEEGLAGGEEINGNGKKVSGDDGDGEERKTKKKSKRYN</sequence>
<accession>A0A6G1KQX1</accession>
<dbReference type="Pfam" id="PF13691">
    <property type="entry name" value="Lactamase_B_4"/>
    <property type="match status" value="1"/>
</dbReference>
<dbReference type="GO" id="GO:0042781">
    <property type="term" value="F:3'-tRNA processing endoribonuclease activity"/>
    <property type="evidence" value="ECO:0007669"/>
    <property type="project" value="UniProtKB-EC"/>
</dbReference>
<evidence type="ECO:0000256" key="8">
    <source>
        <dbReference type="ARBA" id="ARBA00022759"/>
    </source>
</evidence>
<keyword evidence="6" id="KW-0540">Nuclease</keyword>
<dbReference type="GO" id="GO:0005739">
    <property type="term" value="C:mitochondrion"/>
    <property type="evidence" value="ECO:0007669"/>
    <property type="project" value="TreeGrafter"/>
</dbReference>
<keyword evidence="14" id="KW-1185">Reference proteome</keyword>
<evidence type="ECO:0000256" key="3">
    <source>
        <dbReference type="ARBA" id="ARBA00007823"/>
    </source>
</evidence>
<feature type="region of interest" description="Disordered" evidence="11">
    <location>
        <begin position="968"/>
        <end position="1000"/>
    </location>
</feature>
<evidence type="ECO:0000256" key="10">
    <source>
        <dbReference type="ARBA" id="ARBA00022833"/>
    </source>
</evidence>
<dbReference type="PANTHER" id="PTHR12553">
    <property type="entry name" value="ZINC PHOSPHODIESTERASE ELAC PROTEIN 2"/>
    <property type="match status" value="1"/>
</dbReference>
<evidence type="ECO:0000256" key="5">
    <source>
        <dbReference type="ARBA" id="ARBA00022694"/>
    </source>
</evidence>
<evidence type="ECO:0000256" key="7">
    <source>
        <dbReference type="ARBA" id="ARBA00022723"/>
    </source>
</evidence>
<evidence type="ECO:0000256" key="4">
    <source>
        <dbReference type="ARBA" id="ARBA00012477"/>
    </source>
</evidence>
<keyword evidence="5" id="KW-0819">tRNA processing</keyword>
<dbReference type="CDD" id="cd07718">
    <property type="entry name" value="RNaseZ_ELAC1_ELAC2-C-term-like_MBL-fold"/>
    <property type="match status" value="1"/>
</dbReference>
<dbReference type="OrthoDB" id="527344at2759"/>
<comment type="catalytic activity">
    <reaction evidence="1">
        <text>Endonucleolytic cleavage of RNA, removing extra 3' nucleotides from tRNA precursor, generating 3' termini of tRNAs. A 3'-hydroxy group is left at the tRNA terminus and a 5'-phosphoryl group is left at the trailer molecule.</text>
        <dbReference type="EC" id="3.1.26.11"/>
    </reaction>
</comment>
<organism evidence="13 14">
    <name type="scientific">Pleomassaria siparia CBS 279.74</name>
    <dbReference type="NCBI Taxonomy" id="1314801"/>
    <lineage>
        <taxon>Eukaryota</taxon>
        <taxon>Fungi</taxon>
        <taxon>Dikarya</taxon>
        <taxon>Ascomycota</taxon>
        <taxon>Pezizomycotina</taxon>
        <taxon>Dothideomycetes</taxon>
        <taxon>Pleosporomycetidae</taxon>
        <taxon>Pleosporales</taxon>
        <taxon>Pleomassariaceae</taxon>
        <taxon>Pleomassaria</taxon>
    </lineage>
</organism>
<comment type="cofactor">
    <cofactor evidence="2">
        <name>Zn(2+)</name>
        <dbReference type="ChEBI" id="CHEBI:29105"/>
    </cofactor>
</comment>
<dbReference type="GO" id="GO:1990180">
    <property type="term" value="P:mitochondrial tRNA 3'-end processing"/>
    <property type="evidence" value="ECO:0007669"/>
    <property type="project" value="TreeGrafter"/>
</dbReference>
<keyword evidence="7" id="KW-0479">Metal-binding</keyword>
<proteinExistence type="inferred from homology"/>
<evidence type="ECO:0000256" key="2">
    <source>
        <dbReference type="ARBA" id="ARBA00001947"/>
    </source>
</evidence>
<dbReference type="GO" id="GO:0046872">
    <property type="term" value="F:metal ion binding"/>
    <property type="evidence" value="ECO:0007669"/>
    <property type="project" value="UniProtKB-KW"/>
</dbReference>
<feature type="region of interest" description="Disordered" evidence="11">
    <location>
        <begin position="856"/>
        <end position="896"/>
    </location>
</feature>
<evidence type="ECO:0000313" key="14">
    <source>
        <dbReference type="Proteomes" id="UP000799428"/>
    </source>
</evidence>
<evidence type="ECO:0000256" key="1">
    <source>
        <dbReference type="ARBA" id="ARBA00000402"/>
    </source>
</evidence>
<dbReference type="SUPFAM" id="SSF56281">
    <property type="entry name" value="Metallo-hydrolase/oxidoreductase"/>
    <property type="match status" value="2"/>
</dbReference>
<dbReference type="EC" id="3.1.26.11" evidence="4"/>
<dbReference type="InterPro" id="IPR027794">
    <property type="entry name" value="tRNase_Z_dom"/>
</dbReference>
<feature type="compositionally biased region" description="Acidic residues" evidence="11">
    <location>
        <begin position="873"/>
        <end position="888"/>
    </location>
</feature>
<evidence type="ECO:0000256" key="11">
    <source>
        <dbReference type="SAM" id="MobiDB-lite"/>
    </source>
</evidence>